<dbReference type="CDD" id="cd09272">
    <property type="entry name" value="RNase_HI_RT_Ty1"/>
    <property type="match status" value="1"/>
</dbReference>
<evidence type="ECO:0000313" key="3">
    <source>
        <dbReference type="EMBL" id="KFM72654.1"/>
    </source>
</evidence>
<dbReference type="GO" id="GO:0071897">
    <property type="term" value="P:DNA biosynthetic process"/>
    <property type="evidence" value="ECO:0007669"/>
    <property type="project" value="UniProtKB-ARBA"/>
</dbReference>
<dbReference type="InterPro" id="IPR013103">
    <property type="entry name" value="RVT_2"/>
</dbReference>
<dbReference type="InterPro" id="IPR057670">
    <property type="entry name" value="SH3_retrovirus"/>
</dbReference>
<gene>
    <name evidence="3" type="ORF">X975_11267</name>
</gene>
<name>A0A087U5L5_STEMI</name>
<dbReference type="STRING" id="407821.A0A087U5L5"/>
<protein>
    <submittedName>
        <fullName evidence="3">Retrovirus-related Pol polyprotein from transposon TNT 1-94</fullName>
    </submittedName>
</protein>
<evidence type="ECO:0000259" key="2">
    <source>
        <dbReference type="Pfam" id="PF25597"/>
    </source>
</evidence>
<dbReference type="OrthoDB" id="6434300at2759"/>
<feature type="non-terminal residue" evidence="3">
    <location>
        <position position="661"/>
    </location>
</feature>
<dbReference type="OMA" id="DINETHW"/>
<dbReference type="PANTHER" id="PTHR11439:SF467">
    <property type="entry name" value="INTEGRASE CATALYTIC DOMAIN-CONTAINING PROTEIN"/>
    <property type="match status" value="1"/>
</dbReference>
<dbReference type="InterPro" id="IPR043502">
    <property type="entry name" value="DNA/RNA_pol_sf"/>
</dbReference>
<dbReference type="AlphaFoldDB" id="A0A087U5L5"/>
<dbReference type="Pfam" id="PF25597">
    <property type="entry name" value="SH3_retrovirus"/>
    <property type="match status" value="1"/>
</dbReference>
<evidence type="ECO:0000259" key="1">
    <source>
        <dbReference type="Pfam" id="PF07727"/>
    </source>
</evidence>
<dbReference type="EMBL" id="KK118302">
    <property type="protein sequence ID" value="KFM72654.1"/>
    <property type="molecule type" value="Genomic_DNA"/>
</dbReference>
<accession>A0A087U5L5</accession>
<feature type="domain" description="Reverse transcriptase Ty1/copia-type" evidence="1">
    <location>
        <begin position="269"/>
        <end position="498"/>
    </location>
</feature>
<dbReference type="Pfam" id="PF07727">
    <property type="entry name" value="RVT_2"/>
    <property type="match status" value="1"/>
</dbReference>
<organism evidence="3 4">
    <name type="scientific">Stegodyphus mimosarum</name>
    <name type="common">African social velvet spider</name>
    <dbReference type="NCBI Taxonomy" id="407821"/>
    <lineage>
        <taxon>Eukaryota</taxon>
        <taxon>Metazoa</taxon>
        <taxon>Ecdysozoa</taxon>
        <taxon>Arthropoda</taxon>
        <taxon>Chelicerata</taxon>
        <taxon>Arachnida</taxon>
        <taxon>Araneae</taxon>
        <taxon>Araneomorphae</taxon>
        <taxon>Entelegynae</taxon>
        <taxon>Eresoidea</taxon>
        <taxon>Eresidae</taxon>
        <taxon>Stegodyphus</taxon>
    </lineage>
</organism>
<feature type="domain" description="Retroviral polymerase SH3-like" evidence="2">
    <location>
        <begin position="41"/>
        <end position="101"/>
    </location>
</feature>
<dbReference type="SUPFAM" id="SSF56672">
    <property type="entry name" value="DNA/RNA polymerases"/>
    <property type="match status" value="1"/>
</dbReference>
<dbReference type="Proteomes" id="UP000054359">
    <property type="component" value="Unassembled WGS sequence"/>
</dbReference>
<sequence length="661" mass="75993">MATAAYLHNKHPSMAIDGDIPEGRWSRSGSKTDHLRVFGGKAWSHVRSHSRRRKLDPKATECVFVRYPTGVKGYKLYDMKKKHFFVRRDVIFEENVFPLKLSKCDNSAQEVTLKIEDFQSKYPLDLPETEARDSSLDHITPEVNDLDETERLNTDPIDRNFKRCPDIQLGNTPDYEDEGSVTEIQDIVNNLDPEVEAEARNPTHGSERCEKRKTKIPKHFEDFYLYDAQEIQQSEEKDPVTLKDVLKSPEADMWLKAMEEEIQNLTQAQTWELTTKPQGAKVIPFRWLFRKKKDEIGNRVKFKARLVTKGYLQIPGVDFQDTFSAVIKLKSIRLLLAVAAEKNLEVHQMDVTAAYLNGILKEDIYMAQPEGCIEKGKEHLVCHLKKSIYGLRQSGLIQYGLKRSSAEPCIYFCHEKNIIIGVYVDNLLIVGNMPEINEFKGSIKKRFSVKDLGPASQILSMQICKEENGSYTLDQIVYVLEILETFKMTEAKCASTPLDPSIKYKKVHEQQWEEIKENSKEIPYRQAIGSLLYLTCGTRPDMAYSSTYMSQFNEKHTEEHWRGVKHILRYLKGTQHRKLRFQKTGEPLQVYSDADWGGDRTDRKSYSGYIMLLAGALISWSSKKQSTTALSSTEAAYVAMCHAAKEILWIKNLIKEICSEL</sequence>
<reference evidence="3 4" key="1">
    <citation type="submission" date="2013-11" db="EMBL/GenBank/DDBJ databases">
        <title>Genome sequencing of Stegodyphus mimosarum.</title>
        <authorList>
            <person name="Bechsgaard J."/>
        </authorList>
    </citation>
    <scope>NUCLEOTIDE SEQUENCE [LARGE SCALE GENOMIC DNA]</scope>
</reference>
<dbReference type="PANTHER" id="PTHR11439">
    <property type="entry name" value="GAG-POL-RELATED RETROTRANSPOSON"/>
    <property type="match status" value="1"/>
</dbReference>
<proteinExistence type="predicted"/>
<keyword evidence="4" id="KW-1185">Reference proteome</keyword>
<evidence type="ECO:0000313" key="4">
    <source>
        <dbReference type="Proteomes" id="UP000054359"/>
    </source>
</evidence>